<keyword evidence="7" id="KW-0028">Amino-acid biosynthesis</keyword>
<feature type="domain" description="Dihydroxy-acid/6-phosphogluconate dehydratase C-terminal" evidence="9">
    <location>
        <begin position="358"/>
        <end position="554"/>
    </location>
</feature>
<evidence type="ECO:0000256" key="3">
    <source>
        <dbReference type="ARBA" id="ARBA00022723"/>
    </source>
</evidence>
<keyword evidence="4" id="KW-0408">Iron</keyword>
<evidence type="ECO:0000259" key="9">
    <source>
        <dbReference type="Pfam" id="PF24877"/>
    </source>
</evidence>
<evidence type="ECO:0000313" key="11">
    <source>
        <dbReference type="Proteomes" id="UP001500449"/>
    </source>
</evidence>
<dbReference type="EMBL" id="BAAAQK010000003">
    <property type="protein sequence ID" value="GAA1835612.1"/>
    <property type="molecule type" value="Genomic_DNA"/>
</dbReference>
<dbReference type="Pfam" id="PF24877">
    <property type="entry name" value="ILV_EDD_C"/>
    <property type="match status" value="1"/>
</dbReference>
<organism evidence="10 11">
    <name type="scientific">Pseudonocardia ailaonensis</name>
    <dbReference type="NCBI Taxonomy" id="367279"/>
    <lineage>
        <taxon>Bacteria</taxon>
        <taxon>Bacillati</taxon>
        <taxon>Actinomycetota</taxon>
        <taxon>Actinomycetes</taxon>
        <taxon>Pseudonocardiales</taxon>
        <taxon>Pseudonocardiaceae</taxon>
        <taxon>Pseudonocardia</taxon>
    </lineage>
</organism>
<dbReference type="Pfam" id="PF00920">
    <property type="entry name" value="ILVD_EDD_N"/>
    <property type="match status" value="1"/>
</dbReference>
<evidence type="ECO:0000259" key="8">
    <source>
        <dbReference type="Pfam" id="PF00920"/>
    </source>
</evidence>
<dbReference type="Gene3D" id="3.50.30.80">
    <property type="entry name" value="IlvD/EDD C-terminal domain-like"/>
    <property type="match status" value="1"/>
</dbReference>
<dbReference type="InterPro" id="IPR020558">
    <property type="entry name" value="DiOHA_6PGluconate_deHydtase_CS"/>
</dbReference>
<accession>A0ABN2MQY2</accession>
<dbReference type="NCBIfam" id="NF004784">
    <property type="entry name" value="PRK06131.1"/>
    <property type="match status" value="1"/>
</dbReference>
<comment type="similarity">
    <text evidence="1">Belongs to the IlvD/Edd family.</text>
</comment>
<name>A0ABN2MQY2_9PSEU</name>
<proteinExistence type="inferred from homology"/>
<keyword evidence="3" id="KW-0479">Metal-binding</keyword>
<dbReference type="PANTHER" id="PTHR43183:SF2">
    <property type="entry name" value="DIHYDROXY-ACID DEHYDRATASE"/>
    <property type="match status" value="1"/>
</dbReference>
<evidence type="ECO:0000256" key="5">
    <source>
        <dbReference type="ARBA" id="ARBA00023014"/>
    </source>
</evidence>
<dbReference type="InterPro" id="IPR056740">
    <property type="entry name" value="ILV_EDD_C"/>
</dbReference>
<keyword evidence="7" id="KW-0100">Branched-chain amino acid biosynthesis</keyword>
<keyword evidence="5" id="KW-0411">Iron-sulfur</keyword>
<keyword evidence="2" id="KW-0001">2Fe-2S</keyword>
<feature type="domain" description="Dihydroxy-acid/6-phosphogluconate dehydratase N-terminal" evidence="8">
    <location>
        <begin position="37"/>
        <end position="348"/>
    </location>
</feature>
<keyword evidence="11" id="KW-1185">Reference proteome</keyword>
<keyword evidence="6" id="KW-0456">Lyase</keyword>
<evidence type="ECO:0000256" key="2">
    <source>
        <dbReference type="ARBA" id="ARBA00022714"/>
    </source>
</evidence>
<protein>
    <submittedName>
        <fullName evidence="10">IlvD/Edd family dehydratase</fullName>
    </submittedName>
</protein>
<evidence type="ECO:0000256" key="7">
    <source>
        <dbReference type="ARBA" id="ARBA00023304"/>
    </source>
</evidence>
<evidence type="ECO:0000313" key="10">
    <source>
        <dbReference type="EMBL" id="GAA1835612.1"/>
    </source>
</evidence>
<gene>
    <name evidence="10" type="ORF">GCM10009836_12540</name>
</gene>
<dbReference type="SUPFAM" id="SSF52016">
    <property type="entry name" value="LeuD/IlvD-like"/>
    <property type="match status" value="1"/>
</dbReference>
<sequence length="581" mass="61045">MAALRSSRWFSGEHVPGFVHRTAMRASGFSRASFEGRPVVGICNSWSELISCNLHLRALADSVRRGILQAGGVPLEFPTISLGEQLMKPTTMLFRNLMAMDVEESLRAYPFDAVVMLGGCDKTMPAQLMGAASADVPTIVVPGGPADPATFRGRQIGVGTDLWGYVDDVRAGRMSQAEYEALEASAGPSVGHCPEMGTASTVGAVVEALGMTLPGASAVPATDARRSQVAEDCGRTAVRLAEEGVRPSRILTAEAFHNAIVVLVALGGSTNVILHLLALAGRAEIPLRLQDFHDIAARVPLIANVRPAGEHLVEQLFEVGGLPVVLRELAPLLQPGALTVNGRTIGENLADAPAVDGEVVRPLADPVQPPGGLAVVRGNLAPGGAVVKCSAASEALLVHSGPAVVFDDMDDLRARIDDPDLPVTADSVLVLRNAGPVGGPGMPEWGALPIPQKLLREGVRDMVRVSDARMSGTAYGTTVLHVSPESAVGGPLALVEDGDVIRLDARAGVLHLEVDDTTLAARRRRRASGLARPAYRRGYGALYAARVLQADSGCDFDFLQGRSADPQAEPYGIFDGWIGGW</sequence>
<dbReference type="RefSeq" id="WP_344413287.1">
    <property type="nucleotide sequence ID" value="NZ_BAAAQK010000003.1"/>
</dbReference>
<dbReference type="InterPro" id="IPR042096">
    <property type="entry name" value="Dihydro-acid_dehy_C"/>
</dbReference>
<dbReference type="PANTHER" id="PTHR43183">
    <property type="entry name" value="HYPOTHETICAL DIHYDROXYACID DEHYDRATASE (EUROFUNG)-RELATED"/>
    <property type="match status" value="1"/>
</dbReference>
<comment type="caution">
    <text evidence="10">The sequence shown here is derived from an EMBL/GenBank/DDBJ whole genome shotgun (WGS) entry which is preliminary data.</text>
</comment>
<reference evidence="10 11" key="1">
    <citation type="journal article" date="2019" name="Int. J. Syst. Evol. Microbiol.">
        <title>The Global Catalogue of Microorganisms (GCM) 10K type strain sequencing project: providing services to taxonomists for standard genome sequencing and annotation.</title>
        <authorList>
            <consortium name="The Broad Institute Genomics Platform"/>
            <consortium name="The Broad Institute Genome Sequencing Center for Infectious Disease"/>
            <person name="Wu L."/>
            <person name="Ma J."/>
        </authorList>
    </citation>
    <scope>NUCLEOTIDE SEQUENCE [LARGE SCALE GENOMIC DNA]</scope>
    <source>
        <strain evidence="10 11">JCM 16009</strain>
    </source>
</reference>
<evidence type="ECO:0000256" key="6">
    <source>
        <dbReference type="ARBA" id="ARBA00023239"/>
    </source>
</evidence>
<evidence type="ECO:0000256" key="1">
    <source>
        <dbReference type="ARBA" id="ARBA00006486"/>
    </source>
</evidence>
<dbReference type="InterPro" id="IPR052352">
    <property type="entry name" value="Sugar_Degrad_Dehydratases"/>
</dbReference>
<dbReference type="PROSITE" id="PS00886">
    <property type="entry name" value="ILVD_EDD_1"/>
    <property type="match status" value="1"/>
</dbReference>
<dbReference type="InterPro" id="IPR000581">
    <property type="entry name" value="ILV_EDD_N"/>
</dbReference>
<dbReference type="Proteomes" id="UP001500449">
    <property type="component" value="Unassembled WGS sequence"/>
</dbReference>
<dbReference type="SUPFAM" id="SSF143975">
    <property type="entry name" value="IlvD/EDD N-terminal domain-like"/>
    <property type="match status" value="1"/>
</dbReference>
<evidence type="ECO:0000256" key="4">
    <source>
        <dbReference type="ARBA" id="ARBA00023004"/>
    </source>
</evidence>
<dbReference type="InterPro" id="IPR037237">
    <property type="entry name" value="IlvD/EDD_N"/>
</dbReference>